<gene>
    <name evidence="3" type="ORF">ATI53_10612</name>
</gene>
<dbReference type="InterPro" id="IPR011004">
    <property type="entry name" value="Trimer_LpxA-like_sf"/>
</dbReference>
<dbReference type="AlphaFoldDB" id="A0A327XPQ7"/>
<evidence type="ECO:0000313" key="4">
    <source>
        <dbReference type="Proteomes" id="UP000249165"/>
    </source>
</evidence>
<name>A0A327XPQ7_9RHOB</name>
<evidence type="ECO:0000256" key="1">
    <source>
        <dbReference type="ARBA" id="ARBA00007274"/>
    </source>
</evidence>
<dbReference type="Proteomes" id="UP000249165">
    <property type="component" value="Unassembled WGS sequence"/>
</dbReference>
<keyword evidence="4" id="KW-1185">Reference proteome</keyword>
<dbReference type="CDD" id="cd05825">
    <property type="entry name" value="LbH_wcaF_like"/>
    <property type="match status" value="1"/>
</dbReference>
<dbReference type="InterPro" id="IPR051159">
    <property type="entry name" value="Hexapeptide_acetyltransf"/>
</dbReference>
<dbReference type="EMBL" id="QLMG01000061">
    <property type="protein sequence ID" value="RAK09926.1"/>
    <property type="molecule type" value="Genomic_DNA"/>
</dbReference>
<comment type="caution">
    <text evidence="3">The sequence shown here is derived from an EMBL/GenBank/DDBJ whole genome shotgun (WGS) entry which is preliminary data.</text>
</comment>
<dbReference type="PANTHER" id="PTHR23416">
    <property type="entry name" value="SIALIC ACID SYNTHASE-RELATED"/>
    <property type="match status" value="1"/>
</dbReference>
<organism evidence="3 4">
    <name type="scientific">Salipiger aestuarii</name>
    <dbReference type="NCBI Taxonomy" id="568098"/>
    <lineage>
        <taxon>Bacteria</taxon>
        <taxon>Pseudomonadati</taxon>
        <taxon>Pseudomonadota</taxon>
        <taxon>Alphaproteobacteria</taxon>
        <taxon>Rhodobacterales</taxon>
        <taxon>Roseobacteraceae</taxon>
        <taxon>Salipiger</taxon>
    </lineage>
</organism>
<dbReference type="SUPFAM" id="SSF51161">
    <property type="entry name" value="Trimeric LpxA-like enzymes"/>
    <property type="match status" value="1"/>
</dbReference>
<dbReference type="Pfam" id="PF14602">
    <property type="entry name" value="Hexapep_2"/>
    <property type="match status" value="2"/>
</dbReference>
<dbReference type="NCBIfam" id="NF007797">
    <property type="entry name" value="PRK10502.1"/>
    <property type="match status" value="1"/>
</dbReference>
<dbReference type="Gene3D" id="2.160.10.10">
    <property type="entry name" value="Hexapeptide repeat proteins"/>
    <property type="match status" value="1"/>
</dbReference>
<evidence type="ECO:0000313" key="3">
    <source>
        <dbReference type="EMBL" id="RAK09926.1"/>
    </source>
</evidence>
<evidence type="ECO:0000256" key="2">
    <source>
        <dbReference type="ARBA" id="ARBA00022679"/>
    </source>
</evidence>
<dbReference type="OrthoDB" id="9815592at2"/>
<protein>
    <submittedName>
        <fullName evidence="3">Putative colanic acid biosynthesis acetyltransferase WcaF</fullName>
    </submittedName>
</protein>
<reference evidence="3 4" key="1">
    <citation type="submission" date="2018-06" db="EMBL/GenBank/DDBJ databases">
        <title>Genomic Encyclopedia of Archaeal and Bacterial Type Strains, Phase II (KMG-II): from individual species to whole genera.</title>
        <authorList>
            <person name="Goeker M."/>
        </authorList>
    </citation>
    <scope>NUCLEOTIDE SEQUENCE [LARGE SCALE GENOMIC DNA]</scope>
    <source>
        <strain evidence="3 4">DSM 22011</strain>
    </source>
</reference>
<proteinExistence type="inferred from homology"/>
<keyword evidence="2 3" id="KW-0808">Transferase</keyword>
<accession>A0A327XPQ7</accession>
<dbReference type="PANTHER" id="PTHR23416:SF23">
    <property type="entry name" value="ACETYLTRANSFERASE C18B11.09C-RELATED"/>
    <property type="match status" value="1"/>
</dbReference>
<dbReference type="GO" id="GO:0005829">
    <property type="term" value="C:cytosol"/>
    <property type="evidence" value="ECO:0007669"/>
    <property type="project" value="TreeGrafter"/>
</dbReference>
<dbReference type="RefSeq" id="WP_009504478.1">
    <property type="nucleotide sequence ID" value="NZ_LIGK01000043.1"/>
</dbReference>
<dbReference type="GO" id="GO:0008374">
    <property type="term" value="F:O-acyltransferase activity"/>
    <property type="evidence" value="ECO:0007669"/>
    <property type="project" value="TreeGrafter"/>
</dbReference>
<sequence>MATYQDLGQFRVPAGFRGRSGLFVQLWWIAQAVLIGLSPQPLHGWRVMVLRAFGARVGKGVKIRPSARITYPWRVSIGDNAWIGDRAELYSLAEIEIGDNACVSQDCYVCTGSHDHRQIDFRYDCRPVRIGAESWLAAGCFVGPGVSVGQGAVIGARSLVLRDVPPARICAGNPLRDLGPRAAPASD</sequence>
<comment type="similarity">
    <text evidence="1">Belongs to the transferase hexapeptide repeat family.</text>
</comment>
<dbReference type="InterPro" id="IPR001451">
    <property type="entry name" value="Hexapep"/>
</dbReference>